<keyword evidence="3" id="KW-0804">Transcription</keyword>
<keyword evidence="2" id="KW-0238">DNA-binding</keyword>
<dbReference type="SMART" id="SM00345">
    <property type="entry name" value="HTH_GNTR"/>
    <property type="match status" value="1"/>
</dbReference>
<evidence type="ECO:0000256" key="1">
    <source>
        <dbReference type="ARBA" id="ARBA00023015"/>
    </source>
</evidence>
<dbReference type="PANTHER" id="PTHR43537:SF24">
    <property type="entry name" value="GLUCONATE OPERON TRANSCRIPTIONAL REPRESSOR"/>
    <property type="match status" value="1"/>
</dbReference>
<organism evidence="5 6">
    <name type="scientific">Bifidobacterium aquikefiri</name>
    <dbReference type="NCBI Taxonomy" id="1653207"/>
    <lineage>
        <taxon>Bacteria</taxon>
        <taxon>Bacillati</taxon>
        <taxon>Actinomycetota</taxon>
        <taxon>Actinomycetes</taxon>
        <taxon>Bifidobacteriales</taxon>
        <taxon>Bifidobacteriaceae</taxon>
        <taxon>Bifidobacterium</taxon>
    </lineage>
</organism>
<dbReference type="RefSeq" id="WP_094692526.1">
    <property type="nucleotide sequence ID" value="NZ_CALENZ010000004.1"/>
</dbReference>
<dbReference type="PANTHER" id="PTHR43537">
    <property type="entry name" value="TRANSCRIPTIONAL REGULATOR, GNTR FAMILY"/>
    <property type="match status" value="1"/>
</dbReference>
<gene>
    <name evidence="5" type="ORF">BAQU_0553</name>
</gene>
<dbReference type="Gene3D" id="1.20.120.530">
    <property type="entry name" value="GntR ligand-binding domain-like"/>
    <property type="match status" value="1"/>
</dbReference>
<dbReference type="GeneID" id="98295230"/>
<keyword evidence="6" id="KW-1185">Reference proteome</keyword>
<dbReference type="OrthoDB" id="8663149at2"/>
<dbReference type="InterPro" id="IPR008920">
    <property type="entry name" value="TF_FadR/GntR_C"/>
</dbReference>
<dbReference type="GO" id="GO:0003677">
    <property type="term" value="F:DNA binding"/>
    <property type="evidence" value="ECO:0007669"/>
    <property type="project" value="UniProtKB-KW"/>
</dbReference>
<dbReference type="InterPro" id="IPR036390">
    <property type="entry name" value="WH_DNA-bd_sf"/>
</dbReference>
<evidence type="ECO:0000256" key="3">
    <source>
        <dbReference type="ARBA" id="ARBA00023163"/>
    </source>
</evidence>
<dbReference type="PROSITE" id="PS50949">
    <property type="entry name" value="HTH_GNTR"/>
    <property type="match status" value="1"/>
</dbReference>
<dbReference type="InterPro" id="IPR036388">
    <property type="entry name" value="WH-like_DNA-bd_sf"/>
</dbReference>
<comment type="caution">
    <text evidence="5">The sequence shown here is derived from an EMBL/GenBank/DDBJ whole genome shotgun (WGS) entry which is preliminary data.</text>
</comment>
<sequence length="222" mass="24726">MAHKLAAIKYMGNQIAEDLRSSIIRGTMPKGTRIIETELADHYDVSRGPIRDALQLLLSEGLLLRQRQGCIVSGLSENDVRDMYEVRVCFEKLAVDHVAAHPQSISWVGMDDAIGRMKQALEKNDAHAYAQADLNFHEELLLAANNSRVTAFWSVIKPLFSVMLDLTNAQDADLTPSFNDHIVILNLLKNGQPGEASRLISRHLNGSLHRMMTTFSNALPPQ</sequence>
<evidence type="ECO:0000313" key="6">
    <source>
        <dbReference type="Proteomes" id="UP000216451"/>
    </source>
</evidence>
<dbReference type="Gene3D" id="1.10.10.10">
    <property type="entry name" value="Winged helix-like DNA-binding domain superfamily/Winged helix DNA-binding domain"/>
    <property type="match status" value="1"/>
</dbReference>
<dbReference type="InterPro" id="IPR011711">
    <property type="entry name" value="GntR_C"/>
</dbReference>
<reference evidence="5 6" key="1">
    <citation type="journal article" date="2017" name="BMC Genomics">
        <title>Comparative genomic and phylogenomic analyses of the Bifidobacteriaceae family.</title>
        <authorList>
            <person name="Lugli G.A."/>
            <person name="Milani C."/>
            <person name="Turroni F."/>
            <person name="Duranti S."/>
            <person name="Mancabelli L."/>
            <person name="Mangifesta M."/>
            <person name="Ferrario C."/>
            <person name="Modesto M."/>
            <person name="Mattarelli P."/>
            <person name="Jiri K."/>
            <person name="van Sinderen D."/>
            <person name="Ventura M."/>
        </authorList>
    </citation>
    <scope>NUCLEOTIDE SEQUENCE [LARGE SCALE GENOMIC DNA]</scope>
    <source>
        <strain evidence="5 6">LMG 28769</strain>
    </source>
</reference>
<keyword evidence="1" id="KW-0805">Transcription regulation</keyword>
<protein>
    <submittedName>
        <fullName evidence="5">GntR family transcriptional regulator</fullName>
    </submittedName>
</protein>
<dbReference type="AlphaFoldDB" id="A0A261G911"/>
<accession>A0A261G911</accession>
<evidence type="ECO:0000256" key="2">
    <source>
        <dbReference type="ARBA" id="ARBA00023125"/>
    </source>
</evidence>
<name>A0A261G911_9BIFI</name>
<dbReference type="EMBL" id="MWXA01000003">
    <property type="protein sequence ID" value="OZG67908.1"/>
    <property type="molecule type" value="Genomic_DNA"/>
</dbReference>
<dbReference type="Pfam" id="PF07729">
    <property type="entry name" value="FCD"/>
    <property type="match status" value="1"/>
</dbReference>
<dbReference type="GO" id="GO:0003700">
    <property type="term" value="F:DNA-binding transcription factor activity"/>
    <property type="evidence" value="ECO:0007669"/>
    <property type="project" value="InterPro"/>
</dbReference>
<dbReference type="SUPFAM" id="SSF46785">
    <property type="entry name" value="Winged helix' DNA-binding domain"/>
    <property type="match status" value="1"/>
</dbReference>
<evidence type="ECO:0000313" key="5">
    <source>
        <dbReference type="EMBL" id="OZG67908.1"/>
    </source>
</evidence>
<dbReference type="InterPro" id="IPR000524">
    <property type="entry name" value="Tscrpt_reg_HTH_GntR"/>
</dbReference>
<dbReference type="SUPFAM" id="SSF48008">
    <property type="entry name" value="GntR ligand-binding domain-like"/>
    <property type="match status" value="1"/>
</dbReference>
<dbReference type="Pfam" id="PF00392">
    <property type="entry name" value="GntR"/>
    <property type="match status" value="1"/>
</dbReference>
<dbReference type="SMART" id="SM00895">
    <property type="entry name" value="FCD"/>
    <property type="match status" value="1"/>
</dbReference>
<evidence type="ECO:0000259" key="4">
    <source>
        <dbReference type="PROSITE" id="PS50949"/>
    </source>
</evidence>
<proteinExistence type="predicted"/>
<dbReference type="Proteomes" id="UP000216451">
    <property type="component" value="Unassembled WGS sequence"/>
</dbReference>
<feature type="domain" description="HTH gntR-type" evidence="4">
    <location>
        <begin position="9"/>
        <end position="75"/>
    </location>
</feature>